<dbReference type="Proteomes" id="UP000251431">
    <property type="component" value="Unassembled WGS sequence"/>
</dbReference>
<evidence type="ECO:0000313" key="2">
    <source>
        <dbReference type="Proteomes" id="UP000251431"/>
    </source>
</evidence>
<sequence length="127" mass="14788">MSYSINGIRNFKIGNLMDYSGDWGVTFNNEEEDWISTDWNSNFVTLVREAIEKYAPNIFGEIDLGQSMNESEAKWIEKSLPNPSNCIEIFNMNSILSKAKAEKHKSYSKLLWLYENWCEGFSIFISY</sequence>
<gene>
    <name evidence="1" type="ORF">NCTC7582_03746</name>
</gene>
<dbReference type="AlphaFoldDB" id="A0A2X1BNW2"/>
<reference evidence="1 2" key="1">
    <citation type="submission" date="2018-06" db="EMBL/GenBank/DDBJ databases">
        <authorList>
            <consortium name="Pathogen Informatics"/>
            <person name="Doyle S."/>
        </authorList>
    </citation>
    <scope>NUCLEOTIDE SEQUENCE [LARGE SCALE GENOMIC DNA]</scope>
    <source>
        <strain evidence="1 2">NCTC7582</strain>
    </source>
</reference>
<dbReference type="EMBL" id="UAQE01000002">
    <property type="protein sequence ID" value="SPU37348.1"/>
    <property type="molecule type" value="Genomic_DNA"/>
</dbReference>
<protein>
    <submittedName>
        <fullName evidence="1">Uncharacterized protein</fullName>
    </submittedName>
</protein>
<organism evidence="1 2">
    <name type="scientific">Lysinibacillus capsici</name>
    <dbReference type="NCBI Taxonomy" id="2115968"/>
    <lineage>
        <taxon>Bacteria</taxon>
        <taxon>Bacillati</taxon>
        <taxon>Bacillota</taxon>
        <taxon>Bacilli</taxon>
        <taxon>Bacillales</taxon>
        <taxon>Bacillaceae</taxon>
        <taxon>Lysinibacillus</taxon>
    </lineage>
</organism>
<evidence type="ECO:0000313" key="1">
    <source>
        <dbReference type="EMBL" id="SPU37348.1"/>
    </source>
</evidence>
<accession>A0A2X1BNW2</accession>
<name>A0A2X1BNW2_9BACI</name>
<proteinExistence type="predicted"/>
<dbReference type="RefSeq" id="WP_112118061.1">
    <property type="nucleotide sequence ID" value="NZ_UAQE01000002.1"/>
</dbReference>